<organism evidence="2 3">
    <name type="scientific">Shewanella algidipiscicola</name>
    <dbReference type="NCBI Taxonomy" id="614070"/>
    <lineage>
        <taxon>Bacteria</taxon>
        <taxon>Pseudomonadati</taxon>
        <taxon>Pseudomonadota</taxon>
        <taxon>Gammaproteobacteria</taxon>
        <taxon>Alteromonadales</taxon>
        <taxon>Shewanellaceae</taxon>
        <taxon>Shewanella</taxon>
    </lineage>
</organism>
<dbReference type="NCBIfam" id="NF033516">
    <property type="entry name" value="transpos_IS3"/>
    <property type="match status" value="1"/>
</dbReference>
<evidence type="ECO:0000313" key="3">
    <source>
        <dbReference type="Proteomes" id="UP000761574"/>
    </source>
</evidence>
<dbReference type="InterPro" id="IPR012337">
    <property type="entry name" value="RNaseH-like_sf"/>
</dbReference>
<sequence>MLNVHRSGFYAWLKQPCSNRTIEDKRLLGKIKQFWLESGCVYGYRNLTLDLKDDGESVGKNRVYRIMKEAQIKAIRGYKRNPSFGGGNISHTAPNTLNRGFDVAKPNKVWVTDFTYIRTHEGWLYLTVVIDLFSRQVVGWTMKNTPKADLVIDALLMAIWRRSPKSKVLIHSDQGVQYTCSDWRSFLKEHNLEASMSRRGNCHDNAVAESFFSLLKKDRVKRKIYKNRDEARSEIFNYIEYFYNPVRRHGSNNGLSPVQFEKQYFEKQLSV</sequence>
<dbReference type="PANTHER" id="PTHR46889">
    <property type="entry name" value="TRANSPOSASE INSF FOR INSERTION SEQUENCE IS3B-RELATED"/>
    <property type="match status" value="1"/>
</dbReference>
<evidence type="ECO:0000259" key="1">
    <source>
        <dbReference type="PROSITE" id="PS50994"/>
    </source>
</evidence>
<name>A0ABQ4PM12_9GAMM</name>
<gene>
    <name evidence="2" type="ORF">TUM4630_26540</name>
</gene>
<accession>A0ABQ4PM12</accession>
<dbReference type="Pfam" id="PF13333">
    <property type="entry name" value="rve_2"/>
    <property type="match status" value="1"/>
</dbReference>
<dbReference type="Pfam" id="PF00665">
    <property type="entry name" value="rve"/>
    <property type="match status" value="1"/>
</dbReference>
<dbReference type="InterPro" id="IPR036397">
    <property type="entry name" value="RNaseH_sf"/>
</dbReference>
<dbReference type="SUPFAM" id="SSF53098">
    <property type="entry name" value="Ribonuclease H-like"/>
    <property type="match status" value="1"/>
</dbReference>
<dbReference type="InterPro" id="IPR025948">
    <property type="entry name" value="HTH-like_dom"/>
</dbReference>
<dbReference type="Gene3D" id="3.30.420.10">
    <property type="entry name" value="Ribonuclease H-like superfamily/Ribonuclease H"/>
    <property type="match status" value="1"/>
</dbReference>
<dbReference type="Proteomes" id="UP000761574">
    <property type="component" value="Unassembled WGS sequence"/>
</dbReference>
<comment type="caution">
    <text evidence="2">The sequence shown here is derived from an EMBL/GenBank/DDBJ whole genome shotgun (WGS) entry which is preliminary data.</text>
</comment>
<protein>
    <submittedName>
        <fullName evidence="2">Transposase</fullName>
    </submittedName>
</protein>
<dbReference type="InterPro" id="IPR048020">
    <property type="entry name" value="Transpos_IS3"/>
</dbReference>
<dbReference type="PROSITE" id="PS50994">
    <property type="entry name" value="INTEGRASE"/>
    <property type="match status" value="1"/>
</dbReference>
<keyword evidence="3" id="KW-1185">Reference proteome</keyword>
<dbReference type="PANTHER" id="PTHR46889:SF4">
    <property type="entry name" value="TRANSPOSASE INSO FOR INSERTION SEQUENCE ELEMENT IS911B-RELATED"/>
    <property type="match status" value="1"/>
</dbReference>
<feature type="domain" description="Integrase catalytic" evidence="1">
    <location>
        <begin position="102"/>
        <end position="265"/>
    </location>
</feature>
<dbReference type="InterPro" id="IPR050900">
    <property type="entry name" value="Transposase_IS3/IS150/IS904"/>
</dbReference>
<dbReference type="InterPro" id="IPR001584">
    <property type="entry name" value="Integrase_cat-core"/>
</dbReference>
<evidence type="ECO:0000313" key="2">
    <source>
        <dbReference type="EMBL" id="GIU48981.1"/>
    </source>
</evidence>
<dbReference type="EMBL" id="BPFB01000033">
    <property type="protein sequence ID" value="GIU48981.1"/>
    <property type="molecule type" value="Genomic_DNA"/>
</dbReference>
<dbReference type="Pfam" id="PF13276">
    <property type="entry name" value="HTH_21"/>
    <property type="match status" value="1"/>
</dbReference>
<reference evidence="2 3" key="1">
    <citation type="submission" date="2021-05" db="EMBL/GenBank/DDBJ databases">
        <title>Molecular characterization for Shewanella algae harboring chromosomal blaOXA-55-like strains isolated from clinical and environment sample.</title>
        <authorList>
            <person name="Ohama Y."/>
            <person name="Aoki K."/>
            <person name="Harada S."/>
            <person name="Moriya K."/>
            <person name="Ishii Y."/>
            <person name="Tateda K."/>
        </authorList>
    </citation>
    <scope>NUCLEOTIDE SEQUENCE [LARGE SCALE GENOMIC DNA]</scope>
    <source>
        <strain evidence="2 3">LMG 23746</strain>
    </source>
</reference>
<proteinExistence type="predicted"/>